<reference evidence="5" key="1">
    <citation type="submission" date="2023-01" db="EMBL/GenBank/DDBJ databases">
        <title>Metagenome sequencing of chrysophaentin producing Chrysophaeum taylorii.</title>
        <authorList>
            <person name="Davison J."/>
            <person name="Bewley C."/>
        </authorList>
    </citation>
    <scope>NUCLEOTIDE SEQUENCE</scope>
    <source>
        <strain evidence="5">NIES-1699</strain>
    </source>
</reference>
<dbReference type="GO" id="GO:0006355">
    <property type="term" value="P:regulation of DNA-templated transcription"/>
    <property type="evidence" value="ECO:0007669"/>
    <property type="project" value="InterPro"/>
</dbReference>
<evidence type="ECO:0000256" key="3">
    <source>
        <dbReference type="PROSITE-ProRule" id="PRU00810"/>
    </source>
</evidence>
<evidence type="ECO:0000313" key="6">
    <source>
        <dbReference type="Proteomes" id="UP001230188"/>
    </source>
</evidence>
<comment type="caution">
    <text evidence="5">The sequence shown here is derived from an EMBL/GenBank/DDBJ whole genome shotgun (WGS) entry which is preliminary data.</text>
</comment>
<dbReference type="PROSITE" id="PS51477">
    <property type="entry name" value="PAH"/>
    <property type="match status" value="1"/>
</dbReference>
<keyword evidence="2 3" id="KW-0539">Nucleus</keyword>
<evidence type="ECO:0000256" key="4">
    <source>
        <dbReference type="SAM" id="MobiDB-lite"/>
    </source>
</evidence>
<dbReference type="InterPro" id="IPR003822">
    <property type="entry name" value="PAH"/>
</dbReference>
<accession>A0AAD7U8G7</accession>
<dbReference type="Proteomes" id="UP001230188">
    <property type="component" value="Unassembled WGS sequence"/>
</dbReference>
<keyword evidence="6" id="KW-1185">Reference proteome</keyword>
<protein>
    <submittedName>
        <fullName evidence="5">Uncharacterized protein</fullName>
    </submittedName>
</protein>
<dbReference type="AlphaFoldDB" id="A0AAD7U8G7"/>
<evidence type="ECO:0000313" key="5">
    <source>
        <dbReference type="EMBL" id="KAJ8600167.1"/>
    </source>
</evidence>
<dbReference type="SUPFAM" id="SSF47762">
    <property type="entry name" value="PAH2 domain"/>
    <property type="match status" value="1"/>
</dbReference>
<sequence>METTRPSRGVNQKAMYFGPRSCPICGKSYPSDQLMEHADRCAMRKFAEWPDRHNTSSRLGLPRAVPRKSMWSSKSTNPDTPLVVTFRHQPEDVSVDVSEVSARTATTSSSSSGPPSLEMARTRKRRKKGNDFMHELLRASHKIEKEEPKVDQTTLQGSWKRICSRAIADADRPSDLEEIIKAADDRIKGLPESSLVWTKANGELDARRNAEWQDLCADNEVRLVAFGAVQSKREAAVVRCRASNVLDVLATAAVAVDRTELISTLATASYEAAVAARVQPAKTLKVRRRESKRGHESSAVAAREYIARMQNVHKLSEDTIRAFARHLRAFQAAEISKERVTEEVAALLEGCPDLVKDFHKFLPTDAPSPTPDDLLASSPSPSQSAARPTSLLQSSVSSASSSTQTTLGGGLGHLKQQQQQQSRSLQAIPTRVHLAHAISNARVALAKDNAATQVFGWTIPGKAMAVSATTAKAIHSLALGHGTMSSFSSGFSCRTFSVPSPAEAAVASPCLPATKDDRPDPAPDHHGLIAAKTPPPPAEAATAAAAATTTPMVVAAATAGAAPHTVILAS</sequence>
<dbReference type="Gene3D" id="1.20.1160.11">
    <property type="entry name" value="Paired amphipathic helix"/>
    <property type="match status" value="1"/>
</dbReference>
<dbReference type="GO" id="GO:0005634">
    <property type="term" value="C:nucleus"/>
    <property type="evidence" value="ECO:0007669"/>
    <property type="project" value="UniProtKB-SubCell"/>
</dbReference>
<feature type="compositionally biased region" description="Low complexity" evidence="4">
    <location>
        <begin position="371"/>
        <end position="406"/>
    </location>
</feature>
<dbReference type="Pfam" id="PF02671">
    <property type="entry name" value="PAH"/>
    <property type="match status" value="1"/>
</dbReference>
<feature type="region of interest" description="Disordered" evidence="4">
    <location>
        <begin position="362"/>
        <end position="426"/>
    </location>
</feature>
<evidence type="ECO:0000256" key="1">
    <source>
        <dbReference type="ARBA" id="ARBA00004123"/>
    </source>
</evidence>
<feature type="compositionally biased region" description="Low complexity" evidence="4">
    <location>
        <begin position="413"/>
        <end position="426"/>
    </location>
</feature>
<feature type="region of interest" description="Disordered" evidence="4">
    <location>
        <begin position="514"/>
        <end position="544"/>
    </location>
</feature>
<dbReference type="EMBL" id="JAQMWT010000526">
    <property type="protein sequence ID" value="KAJ8600167.1"/>
    <property type="molecule type" value="Genomic_DNA"/>
</dbReference>
<dbReference type="InterPro" id="IPR036600">
    <property type="entry name" value="PAH_sf"/>
</dbReference>
<feature type="compositionally biased region" description="Basic and acidic residues" evidence="4">
    <location>
        <begin position="514"/>
        <end position="527"/>
    </location>
</feature>
<feature type="region of interest" description="Disordered" evidence="4">
    <location>
        <begin position="98"/>
        <end position="129"/>
    </location>
</feature>
<organism evidence="5 6">
    <name type="scientific">Chrysophaeum taylorii</name>
    <dbReference type="NCBI Taxonomy" id="2483200"/>
    <lineage>
        <taxon>Eukaryota</taxon>
        <taxon>Sar</taxon>
        <taxon>Stramenopiles</taxon>
        <taxon>Ochrophyta</taxon>
        <taxon>Pelagophyceae</taxon>
        <taxon>Pelagomonadales</taxon>
        <taxon>Pelagomonadaceae</taxon>
        <taxon>Chrysophaeum</taxon>
    </lineage>
</organism>
<evidence type="ECO:0000256" key="2">
    <source>
        <dbReference type="ARBA" id="ARBA00023242"/>
    </source>
</evidence>
<feature type="compositionally biased region" description="Low complexity" evidence="4">
    <location>
        <begin position="98"/>
        <end position="112"/>
    </location>
</feature>
<comment type="subcellular location">
    <subcellularLocation>
        <location evidence="1 3">Nucleus</location>
    </subcellularLocation>
</comment>
<proteinExistence type="predicted"/>
<name>A0AAD7U8G7_9STRA</name>
<gene>
    <name evidence="5" type="ORF">CTAYLR_001933</name>
</gene>